<comment type="similarity">
    <text evidence="1 7">Belongs to the transcriptional regulatory CopG/NikR family.</text>
</comment>
<dbReference type="AlphaFoldDB" id="A0A0F5PPS0"/>
<feature type="binding site" evidence="7">
    <location>
        <position position="108"/>
    </location>
    <ligand>
        <name>Ni(2+)</name>
        <dbReference type="ChEBI" id="CHEBI:49786"/>
    </ligand>
</feature>
<evidence type="ECO:0000259" key="8">
    <source>
        <dbReference type="Pfam" id="PF01402"/>
    </source>
</evidence>
<reference evidence="10 11" key="2">
    <citation type="journal article" date="2015" name="BMC Genomics">
        <title>Analysis of three genomes within the thermophilic bacterial species Caldanaerobacter subterraneus with a focus on carbon monoxide dehydrogenase evolution and hydrolase diversity.</title>
        <authorList>
            <person name="Sant'Anna F.H."/>
            <person name="Lebedinsky A.V."/>
            <person name="Sokolova T.G."/>
            <person name="Robb F.T."/>
            <person name="Gonzalez J.M."/>
        </authorList>
    </citation>
    <scope>NUCLEOTIDE SEQUENCE [LARGE SCALE GENOMIC DNA]</scope>
    <source>
        <strain evidence="10 11">DSM 12653</strain>
    </source>
</reference>
<dbReference type="Gene3D" id="3.30.70.1150">
    <property type="entry name" value="ACT-like. Chain A, domain 2"/>
    <property type="match status" value="1"/>
</dbReference>
<proteinExistence type="inferred from homology"/>
<evidence type="ECO:0000256" key="2">
    <source>
        <dbReference type="ARBA" id="ARBA00022596"/>
    </source>
</evidence>
<dbReference type="InterPro" id="IPR050192">
    <property type="entry name" value="CopG/NikR_regulator"/>
</dbReference>
<dbReference type="Proteomes" id="UP000010146">
    <property type="component" value="Unassembled WGS sequence"/>
</dbReference>
<dbReference type="EMBL" id="ABXP02000027">
    <property type="protein sequence ID" value="KKC30667.1"/>
    <property type="molecule type" value="Genomic_DNA"/>
</dbReference>
<evidence type="ECO:0000256" key="7">
    <source>
        <dbReference type="HAMAP-Rule" id="MF_00476"/>
    </source>
</evidence>
<feature type="domain" description="Transcription factor NikR nickel binding C-terminal" evidence="9">
    <location>
        <begin position="72"/>
        <end position="148"/>
    </location>
</feature>
<evidence type="ECO:0000256" key="5">
    <source>
        <dbReference type="ARBA" id="ARBA00023125"/>
    </source>
</evidence>
<sequence length="154" mass="17834">MLLFSKKIAQHKGGICLEGIVRFGVSMESKLLKQFDELIKKKNYNNRSEAIRDLIRDFIVENQWEAEDVETIGTITYVFNHEVREINDKLTDMQHKHYKNIISTMHVHLDEHNCIEVMIVRGKAKEIVKIADEIISTRGVKHGKLVMTTTGENL</sequence>
<dbReference type="NCBIfam" id="NF002815">
    <property type="entry name" value="PRK02967.1"/>
    <property type="match status" value="1"/>
</dbReference>
<feature type="binding site" evidence="7">
    <location>
        <position position="95"/>
    </location>
    <ligand>
        <name>Ni(2+)</name>
        <dbReference type="ChEBI" id="CHEBI:49786"/>
    </ligand>
</feature>
<dbReference type="PANTHER" id="PTHR34719:SF2">
    <property type="entry name" value="NICKEL-RESPONSIVE REGULATOR"/>
    <property type="match status" value="1"/>
</dbReference>
<dbReference type="InterPro" id="IPR010985">
    <property type="entry name" value="Ribbon_hlx_hlx"/>
</dbReference>
<dbReference type="SUPFAM" id="SSF47598">
    <property type="entry name" value="Ribbon-helix-helix"/>
    <property type="match status" value="1"/>
</dbReference>
<evidence type="ECO:0000313" key="11">
    <source>
        <dbReference type="Proteomes" id="UP000010146"/>
    </source>
</evidence>
<dbReference type="SUPFAM" id="SSF55021">
    <property type="entry name" value="ACT-like"/>
    <property type="match status" value="1"/>
</dbReference>
<gene>
    <name evidence="10" type="ORF">CDSM653_00237</name>
</gene>
<keyword evidence="3 7" id="KW-0479">Metal-binding</keyword>
<dbReference type="InterPro" id="IPR027271">
    <property type="entry name" value="Acetolactate_synth/TF_NikR_C"/>
</dbReference>
<evidence type="ECO:0000256" key="4">
    <source>
        <dbReference type="ARBA" id="ARBA00023015"/>
    </source>
</evidence>
<dbReference type="GO" id="GO:0010045">
    <property type="term" value="P:response to nickel cation"/>
    <property type="evidence" value="ECO:0007669"/>
    <property type="project" value="InterPro"/>
</dbReference>
<dbReference type="CDD" id="cd22231">
    <property type="entry name" value="RHH_NikR_HicB-like"/>
    <property type="match status" value="1"/>
</dbReference>
<feature type="domain" description="Ribbon-helix-helix protein CopG" evidence="8">
    <location>
        <begin position="21"/>
        <end position="59"/>
    </location>
</feature>
<dbReference type="NCBIfam" id="NF001884">
    <property type="entry name" value="PRK00630.1"/>
    <property type="match status" value="1"/>
</dbReference>
<dbReference type="NCBIfam" id="NF003381">
    <property type="entry name" value="PRK04460.1"/>
    <property type="match status" value="1"/>
</dbReference>
<dbReference type="InterPro" id="IPR045865">
    <property type="entry name" value="ACT-like_dom_sf"/>
</dbReference>
<comment type="cofactor">
    <cofactor evidence="7">
        <name>Ni(2+)</name>
        <dbReference type="ChEBI" id="CHEBI:49786"/>
    </cofactor>
    <text evidence="7">Binds 1 nickel ion per subunit.</text>
</comment>
<evidence type="ECO:0000259" key="9">
    <source>
        <dbReference type="Pfam" id="PF08753"/>
    </source>
</evidence>
<dbReference type="Pfam" id="PF01402">
    <property type="entry name" value="RHH_1"/>
    <property type="match status" value="1"/>
</dbReference>
<reference evidence="11" key="3">
    <citation type="submission" date="2015-02" db="EMBL/GenBank/DDBJ databases">
        <title>Genome analysis of three genomes within the thermophilic hydrogenogenic bacterial species Caldanaerobacter subterraneus.</title>
        <authorList>
            <person name="Sant'Anna F.H."/>
            <person name="Lebedinsky A."/>
            <person name="Sokolova T."/>
            <person name="Robb F.T."/>
            <person name="Gonzalez J.M."/>
        </authorList>
    </citation>
    <scope>NUCLEOTIDE SEQUENCE [LARGE SCALE GENOMIC DNA]</scope>
    <source>
        <strain evidence="11">DSM 12653</strain>
    </source>
</reference>
<dbReference type="NCBIfam" id="NF002169">
    <property type="entry name" value="PRK01002.1"/>
    <property type="match status" value="1"/>
</dbReference>
<dbReference type="InterPro" id="IPR013321">
    <property type="entry name" value="Arc_rbn_hlx_hlx"/>
</dbReference>
<feature type="binding site" evidence="7">
    <location>
        <position position="114"/>
    </location>
    <ligand>
        <name>Ni(2+)</name>
        <dbReference type="ChEBI" id="CHEBI:49786"/>
    </ligand>
</feature>
<evidence type="ECO:0000256" key="6">
    <source>
        <dbReference type="ARBA" id="ARBA00023163"/>
    </source>
</evidence>
<protein>
    <recommendedName>
        <fullName evidence="7">Putative nickel-responsive regulator</fullName>
    </recommendedName>
</protein>
<dbReference type="Pfam" id="PF08753">
    <property type="entry name" value="NikR_C"/>
    <property type="match status" value="1"/>
</dbReference>
<evidence type="ECO:0000256" key="1">
    <source>
        <dbReference type="ARBA" id="ARBA00008478"/>
    </source>
</evidence>
<dbReference type="PANTHER" id="PTHR34719">
    <property type="entry name" value="NICKEL-RESPONSIVE REGULATOR"/>
    <property type="match status" value="1"/>
</dbReference>
<feature type="binding site" evidence="7">
    <location>
        <position position="106"/>
    </location>
    <ligand>
        <name>Ni(2+)</name>
        <dbReference type="ChEBI" id="CHEBI:49786"/>
    </ligand>
</feature>
<name>A0A0F5PPS0_9THEO</name>
<dbReference type="InterPro" id="IPR022988">
    <property type="entry name" value="Ni_resp_reg_NikR"/>
</dbReference>
<dbReference type="HAMAP" id="MF_00476">
    <property type="entry name" value="NikR"/>
    <property type="match status" value="1"/>
</dbReference>
<comment type="function">
    <text evidence="7">Transcriptional regulator.</text>
</comment>
<keyword evidence="2 7" id="KW-0533">Nickel</keyword>
<dbReference type="SMR" id="A0A0F5PPS0"/>
<dbReference type="GO" id="GO:0003677">
    <property type="term" value="F:DNA binding"/>
    <property type="evidence" value="ECO:0007669"/>
    <property type="project" value="UniProtKB-KW"/>
</dbReference>
<dbReference type="GO" id="GO:0003700">
    <property type="term" value="F:DNA-binding transcription factor activity"/>
    <property type="evidence" value="ECO:0007669"/>
    <property type="project" value="UniProtKB-UniRule"/>
</dbReference>
<organism evidence="10 11">
    <name type="scientific">Caldanaerobacter subterraneus subsp. pacificus DSM 12653</name>
    <dbReference type="NCBI Taxonomy" id="391606"/>
    <lineage>
        <taxon>Bacteria</taxon>
        <taxon>Bacillati</taxon>
        <taxon>Bacillota</taxon>
        <taxon>Clostridia</taxon>
        <taxon>Thermoanaerobacterales</taxon>
        <taxon>Thermoanaerobacteraceae</taxon>
        <taxon>Caldanaerobacter</taxon>
    </lineage>
</organism>
<comment type="caution">
    <text evidence="10">The sequence shown here is derived from an EMBL/GenBank/DDBJ whole genome shotgun (WGS) entry which is preliminary data.</text>
</comment>
<keyword evidence="4 7" id="KW-0805">Transcription regulation</keyword>
<keyword evidence="5 7" id="KW-0238">DNA-binding</keyword>
<accession>A0A0F5PPS0</accession>
<evidence type="ECO:0000256" key="3">
    <source>
        <dbReference type="ARBA" id="ARBA00022723"/>
    </source>
</evidence>
<keyword evidence="6 7" id="KW-0804">Transcription</keyword>
<dbReference type="InterPro" id="IPR014864">
    <property type="entry name" value="TF_NikR_Ni-bd_C"/>
</dbReference>
<dbReference type="InterPro" id="IPR002145">
    <property type="entry name" value="CopG"/>
</dbReference>
<dbReference type="GO" id="GO:0016151">
    <property type="term" value="F:nickel cation binding"/>
    <property type="evidence" value="ECO:0007669"/>
    <property type="project" value="UniProtKB-UniRule"/>
</dbReference>
<evidence type="ECO:0000313" key="10">
    <source>
        <dbReference type="EMBL" id="KKC30667.1"/>
    </source>
</evidence>
<dbReference type="Gene3D" id="1.10.1220.10">
    <property type="entry name" value="Met repressor-like"/>
    <property type="match status" value="1"/>
</dbReference>
<reference evidence="10 11" key="1">
    <citation type="submission" date="2008-07" db="EMBL/GenBank/DDBJ databases">
        <authorList>
            <person name="Gonzalez J."/>
            <person name="Sokolova T."/>
            <person name="Ferriera S."/>
            <person name="Johnson J."/>
            <person name="Kravitz S."/>
            <person name="Beeson K."/>
            <person name="Sutton G."/>
            <person name="Rogers Y.-H."/>
            <person name="Friedman R."/>
            <person name="Frazier M."/>
            <person name="Venter J.C."/>
        </authorList>
    </citation>
    <scope>NUCLEOTIDE SEQUENCE [LARGE SCALE GENOMIC DNA]</scope>
    <source>
        <strain evidence="10 11">DSM 12653</strain>
    </source>
</reference>